<keyword evidence="1" id="KW-0812">Transmembrane</keyword>
<accession>A0A0H2X3R9</accession>
<gene>
    <name evidence="2" type="ordered locus">XC_0514</name>
</gene>
<dbReference type="HOGENOM" id="CLU_146711_0_0_6"/>
<keyword evidence="1" id="KW-0472">Membrane</keyword>
<dbReference type="EMBL" id="CP000050">
    <property type="protein sequence ID" value="AAY47595.1"/>
    <property type="molecule type" value="Genomic_DNA"/>
</dbReference>
<dbReference type="Proteomes" id="UP000000420">
    <property type="component" value="Chromosome"/>
</dbReference>
<evidence type="ECO:0008006" key="4">
    <source>
        <dbReference type="Google" id="ProtNLM"/>
    </source>
</evidence>
<organism evidence="2 3">
    <name type="scientific">Xanthomonas campestris pv. campestris (strain 8004)</name>
    <dbReference type="NCBI Taxonomy" id="314565"/>
    <lineage>
        <taxon>Bacteria</taxon>
        <taxon>Pseudomonadati</taxon>
        <taxon>Pseudomonadota</taxon>
        <taxon>Gammaproteobacteria</taxon>
        <taxon>Lysobacterales</taxon>
        <taxon>Lysobacteraceae</taxon>
        <taxon>Xanthomonas</taxon>
    </lineage>
</organism>
<dbReference type="AlphaFoldDB" id="A0A0H2X3R9"/>
<evidence type="ECO:0000256" key="1">
    <source>
        <dbReference type="SAM" id="Phobius"/>
    </source>
</evidence>
<evidence type="ECO:0000313" key="2">
    <source>
        <dbReference type="EMBL" id="AAY47595.1"/>
    </source>
</evidence>
<feature type="transmembrane region" description="Helical" evidence="1">
    <location>
        <begin position="125"/>
        <end position="143"/>
    </location>
</feature>
<dbReference type="KEGG" id="xcb:XC_0514"/>
<sequence length="147" mass="15748">MTAVMTLASMRALLRQGAAIDRCAVLLLAAAVLLLGITDAPTVAQVAYALSALAGLAQRYWAFRVGLDADLLDAVLGQLERGHADDTQAAQQLDQALQDIGLLRHAPPVRDWTARWRGMRGLLRRQLLCAALQVLVLAIGLLAKGML</sequence>
<evidence type="ECO:0000313" key="3">
    <source>
        <dbReference type="Proteomes" id="UP000000420"/>
    </source>
</evidence>
<keyword evidence="1" id="KW-1133">Transmembrane helix</keyword>
<proteinExistence type="predicted"/>
<reference evidence="2 3" key="1">
    <citation type="journal article" date="2005" name="Genome Res.">
        <title>Comparative and functional genomic analyses of the pathogenicity of phytopathogen Xanthomonas campestris pv. campestris.</title>
        <authorList>
            <person name="Qian W."/>
            <person name="Jia Y."/>
            <person name="Ren S.X."/>
            <person name="He Y.Q."/>
            <person name="Feng J.X."/>
            <person name="Lu L.F."/>
            <person name="Sun Q."/>
            <person name="Ying G."/>
            <person name="Tang D.J."/>
            <person name="Tang H."/>
            <person name="Wu W."/>
            <person name="Hao P."/>
            <person name="Wang L."/>
            <person name="Jiang B.L."/>
            <person name="Zeng S."/>
            <person name="Gu W.Y."/>
            <person name="Lu G."/>
            <person name="Rong L."/>
            <person name="Tian Y."/>
            <person name="Yao Z."/>
            <person name="Fu G."/>
            <person name="Chen B."/>
            <person name="Fang R."/>
            <person name="Qiang B."/>
            <person name="Chen Z."/>
            <person name="Zhao G.P."/>
            <person name="Tang J.L."/>
            <person name="He C."/>
        </authorList>
    </citation>
    <scope>NUCLEOTIDE SEQUENCE [LARGE SCALE GENOMIC DNA]</scope>
    <source>
        <strain evidence="2 3">8004</strain>
    </source>
</reference>
<protein>
    <recommendedName>
        <fullName evidence="4">Transmembrane protein</fullName>
    </recommendedName>
</protein>
<dbReference type="RefSeq" id="WP_011035751.1">
    <property type="nucleotide sequence ID" value="NC_007086.1"/>
</dbReference>
<name>A0A0H2X3R9_XANC8</name>